<proteinExistence type="predicted"/>
<dbReference type="Gene3D" id="3.40.50.620">
    <property type="entry name" value="HUPs"/>
    <property type="match status" value="1"/>
</dbReference>
<comment type="caution">
    <text evidence="2">The sequence shown here is derived from an EMBL/GenBank/DDBJ whole genome shotgun (WGS) entry which is preliminary data.</text>
</comment>
<organism evidence="2 3">
    <name type="scientific">Aliiglaciecola litoralis</name>
    <dbReference type="NCBI Taxonomy" id="582857"/>
    <lineage>
        <taxon>Bacteria</taxon>
        <taxon>Pseudomonadati</taxon>
        <taxon>Pseudomonadota</taxon>
        <taxon>Gammaproteobacteria</taxon>
        <taxon>Alteromonadales</taxon>
        <taxon>Alteromonadaceae</taxon>
        <taxon>Aliiglaciecola</taxon>
    </lineage>
</organism>
<dbReference type="Proteomes" id="UP001500359">
    <property type="component" value="Unassembled WGS sequence"/>
</dbReference>
<dbReference type="EMBL" id="BAAAFD010000006">
    <property type="protein sequence ID" value="GAA0857471.1"/>
    <property type="molecule type" value="Genomic_DNA"/>
</dbReference>
<dbReference type="Pfam" id="PF02698">
    <property type="entry name" value="DUF218"/>
    <property type="match status" value="1"/>
</dbReference>
<dbReference type="InterPro" id="IPR051599">
    <property type="entry name" value="Cell_Envelope_Assoc"/>
</dbReference>
<accession>A0ABN1LL56</accession>
<evidence type="ECO:0000313" key="2">
    <source>
        <dbReference type="EMBL" id="GAA0857471.1"/>
    </source>
</evidence>
<protein>
    <recommendedName>
        <fullName evidence="1">DUF218 domain-containing protein</fullName>
    </recommendedName>
</protein>
<dbReference type="PANTHER" id="PTHR30336:SF4">
    <property type="entry name" value="ENVELOPE BIOGENESIS FACTOR ELYC"/>
    <property type="match status" value="1"/>
</dbReference>
<keyword evidence="3" id="KW-1185">Reference proteome</keyword>
<reference evidence="2 3" key="1">
    <citation type="journal article" date="2019" name="Int. J. Syst. Evol. Microbiol.">
        <title>The Global Catalogue of Microorganisms (GCM) 10K type strain sequencing project: providing services to taxonomists for standard genome sequencing and annotation.</title>
        <authorList>
            <consortium name="The Broad Institute Genomics Platform"/>
            <consortium name="The Broad Institute Genome Sequencing Center for Infectious Disease"/>
            <person name="Wu L."/>
            <person name="Ma J."/>
        </authorList>
    </citation>
    <scope>NUCLEOTIDE SEQUENCE [LARGE SCALE GENOMIC DNA]</scope>
    <source>
        <strain evidence="2 3">JCM 15896</strain>
    </source>
</reference>
<dbReference type="PANTHER" id="PTHR30336">
    <property type="entry name" value="INNER MEMBRANE PROTEIN, PROBABLE PERMEASE"/>
    <property type="match status" value="1"/>
</dbReference>
<evidence type="ECO:0000259" key="1">
    <source>
        <dbReference type="Pfam" id="PF02698"/>
    </source>
</evidence>
<dbReference type="InterPro" id="IPR003848">
    <property type="entry name" value="DUF218"/>
</dbReference>
<gene>
    <name evidence="2" type="ORF">GCM10009114_23410</name>
</gene>
<dbReference type="InterPro" id="IPR014729">
    <property type="entry name" value="Rossmann-like_a/b/a_fold"/>
</dbReference>
<dbReference type="CDD" id="cd06259">
    <property type="entry name" value="YdcF-like"/>
    <property type="match status" value="1"/>
</dbReference>
<name>A0ABN1LL56_9ALTE</name>
<evidence type="ECO:0000313" key="3">
    <source>
        <dbReference type="Proteomes" id="UP001500359"/>
    </source>
</evidence>
<sequence length="144" mass="16825">MEALRILQFNPQAKIVTSGNVGREAFSNAYMTKQLLIALGVSENRIIQVEKSKDTAEEAQNLRQTLDRKPFALVTSATHMKRAVTLFKQQGLEPTPAPTEHLVRESDYPNMGYYVLNAKSIYHFERWWYEWMGNTWVWFKHLFD</sequence>
<feature type="domain" description="DUF218" evidence="1">
    <location>
        <begin position="2"/>
        <end position="133"/>
    </location>
</feature>